<dbReference type="NCBIfam" id="TIGR01683">
    <property type="entry name" value="thiS"/>
    <property type="match status" value="1"/>
</dbReference>
<sequence>MKIILNGDAVELERAYTISELITKYDMKKETVVVELNGDLPDKATYDDTFTKEGDKIELIRFVGGG</sequence>
<dbReference type="InterPro" id="IPR010035">
    <property type="entry name" value="Thi_S"/>
</dbReference>
<evidence type="ECO:0000313" key="1">
    <source>
        <dbReference type="EMBL" id="TCK61559.1"/>
    </source>
</evidence>
<gene>
    <name evidence="1" type="ORF">C8D98_0060</name>
</gene>
<dbReference type="InterPro" id="IPR016155">
    <property type="entry name" value="Mopterin_synth/thiamin_S_b"/>
</dbReference>
<dbReference type="InterPro" id="IPR012675">
    <property type="entry name" value="Beta-grasp_dom_sf"/>
</dbReference>
<dbReference type="InterPro" id="IPR003749">
    <property type="entry name" value="ThiS/MoaD-like"/>
</dbReference>
<name>A0A4R1KE72_9BACT</name>
<dbReference type="Gene3D" id="3.10.20.30">
    <property type="match status" value="1"/>
</dbReference>
<dbReference type="OrthoDB" id="9810692at2"/>
<keyword evidence="2" id="KW-1185">Reference proteome</keyword>
<organism evidence="1 2">
    <name type="scientific">Seleniivibrio woodruffii</name>
    <dbReference type="NCBI Taxonomy" id="1078050"/>
    <lineage>
        <taxon>Bacteria</taxon>
        <taxon>Pseudomonadati</taxon>
        <taxon>Deferribacterota</taxon>
        <taxon>Deferribacteres</taxon>
        <taxon>Deferribacterales</taxon>
        <taxon>Geovibrionaceae</taxon>
        <taxon>Seleniivibrio</taxon>
    </lineage>
</organism>
<dbReference type="SUPFAM" id="SSF54285">
    <property type="entry name" value="MoaD/ThiS"/>
    <property type="match status" value="1"/>
</dbReference>
<dbReference type="PANTHER" id="PTHR34472">
    <property type="entry name" value="SULFUR CARRIER PROTEIN THIS"/>
    <property type="match status" value="1"/>
</dbReference>
<dbReference type="Proteomes" id="UP000294614">
    <property type="component" value="Unassembled WGS sequence"/>
</dbReference>
<reference evidence="1 2" key="1">
    <citation type="submission" date="2019-03" db="EMBL/GenBank/DDBJ databases">
        <title>Genomic Encyclopedia of Type Strains, Phase IV (KMG-IV): sequencing the most valuable type-strain genomes for metagenomic binning, comparative biology and taxonomic classification.</title>
        <authorList>
            <person name="Goeker M."/>
        </authorList>
    </citation>
    <scope>NUCLEOTIDE SEQUENCE [LARGE SCALE GENOMIC DNA]</scope>
    <source>
        <strain evidence="1 2">DSM 24984</strain>
    </source>
</reference>
<dbReference type="CDD" id="cd00565">
    <property type="entry name" value="Ubl_ThiS"/>
    <property type="match status" value="1"/>
</dbReference>
<dbReference type="AlphaFoldDB" id="A0A4R1KE72"/>
<dbReference type="Pfam" id="PF02597">
    <property type="entry name" value="ThiS"/>
    <property type="match status" value="1"/>
</dbReference>
<accession>A0A4R1KE72</accession>
<proteinExistence type="predicted"/>
<dbReference type="RefSeq" id="WP_132870953.1">
    <property type="nucleotide sequence ID" value="NZ_SMGG01000003.1"/>
</dbReference>
<protein>
    <submittedName>
        <fullName evidence="1">Sulfur carrier protein</fullName>
    </submittedName>
</protein>
<dbReference type="PANTHER" id="PTHR34472:SF1">
    <property type="entry name" value="SULFUR CARRIER PROTEIN THIS"/>
    <property type="match status" value="1"/>
</dbReference>
<comment type="caution">
    <text evidence="1">The sequence shown here is derived from an EMBL/GenBank/DDBJ whole genome shotgun (WGS) entry which is preliminary data.</text>
</comment>
<evidence type="ECO:0000313" key="2">
    <source>
        <dbReference type="Proteomes" id="UP000294614"/>
    </source>
</evidence>
<dbReference type="EMBL" id="SMGG01000003">
    <property type="protein sequence ID" value="TCK61559.1"/>
    <property type="molecule type" value="Genomic_DNA"/>
</dbReference>